<keyword evidence="12" id="KW-0804">Transcription</keyword>
<evidence type="ECO:0000256" key="15">
    <source>
        <dbReference type="SAM" id="Coils"/>
    </source>
</evidence>
<evidence type="ECO:0000313" key="18">
    <source>
        <dbReference type="Proteomes" id="UP000504634"/>
    </source>
</evidence>
<dbReference type="GO" id="GO:0043565">
    <property type="term" value="F:sequence-specific DNA binding"/>
    <property type="evidence" value="ECO:0007669"/>
    <property type="project" value="TreeGrafter"/>
</dbReference>
<evidence type="ECO:0000313" key="19">
    <source>
        <dbReference type="RefSeq" id="XP_030385514.1"/>
    </source>
</evidence>
<dbReference type="SUPFAM" id="SSF47095">
    <property type="entry name" value="HMG-box"/>
    <property type="match status" value="1"/>
</dbReference>
<dbReference type="InterPro" id="IPR024970">
    <property type="entry name" value="Maelstrom"/>
</dbReference>
<keyword evidence="10" id="KW-0238">DNA-binding</keyword>
<feature type="region of interest" description="Disordered" evidence="16">
    <location>
        <begin position="370"/>
        <end position="419"/>
    </location>
</feature>
<dbReference type="PANTHER" id="PTHR21358">
    <property type="entry name" value="PROTEIN MAELSTROM HOMOLOG"/>
    <property type="match status" value="1"/>
</dbReference>
<evidence type="ECO:0000256" key="14">
    <source>
        <dbReference type="ARBA" id="ARBA00023254"/>
    </source>
</evidence>
<accession>A0A6J2UAX8</accession>
<evidence type="ECO:0000256" key="16">
    <source>
        <dbReference type="SAM" id="MobiDB-lite"/>
    </source>
</evidence>
<dbReference type="Gene3D" id="1.10.30.10">
    <property type="entry name" value="High mobility group box domain"/>
    <property type="match status" value="1"/>
</dbReference>
<evidence type="ECO:0000259" key="17">
    <source>
        <dbReference type="Pfam" id="PF13017"/>
    </source>
</evidence>
<evidence type="ECO:0000256" key="13">
    <source>
        <dbReference type="ARBA" id="ARBA00023242"/>
    </source>
</evidence>
<dbReference type="GO" id="GO:0048477">
    <property type="term" value="P:oogenesis"/>
    <property type="evidence" value="ECO:0007669"/>
    <property type="project" value="UniProtKB-KW"/>
</dbReference>
<evidence type="ECO:0000256" key="2">
    <source>
        <dbReference type="ARBA" id="ARBA00004496"/>
    </source>
</evidence>
<dbReference type="OrthoDB" id="24555at2759"/>
<evidence type="ECO:0000256" key="7">
    <source>
        <dbReference type="ARBA" id="ARBA00022782"/>
    </source>
</evidence>
<dbReference type="InterPro" id="IPR039259">
    <property type="entry name" value="Protein_maelstrom"/>
</dbReference>
<dbReference type="Pfam" id="PF13017">
    <property type="entry name" value="Maelstrom"/>
    <property type="match status" value="1"/>
</dbReference>
<evidence type="ECO:0000256" key="12">
    <source>
        <dbReference type="ARBA" id="ARBA00023163"/>
    </source>
</evidence>
<name>A0A6J2UAX8_DROLE</name>
<comment type="similarity">
    <text evidence="3">Belongs to the maelstrom family.</text>
</comment>
<dbReference type="RefSeq" id="XP_030385514.1">
    <property type="nucleotide sequence ID" value="XM_030529654.1"/>
</dbReference>
<dbReference type="PANTHER" id="PTHR21358:SF4">
    <property type="entry name" value="PROTEIN MAELSTROM HOMOLOG"/>
    <property type="match status" value="1"/>
</dbReference>
<dbReference type="AlphaFoldDB" id="A0A6J2UAX8"/>
<evidence type="ECO:0000256" key="3">
    <source>
        <dbReference type="ARBA" id="ARBA00007057"/>
    </source>
</evidence>
<feature type="coiled-coil region" evidence="15">
    <location>
        <begin position="74"/>
        <end position="101"/>
    </location>
</feature>
<keyword evidence="7" id="KW-0221">Differentiation</keyword>
<evidence type="ECO:0000256" key="11">
    <source>
        <dbReference type="ARBA" id="ARBA00023158"/>
    </source>
</evidence>
<keyword evidence="6" id="KW-0678">Repressor</keyword>
<keyword evidence="15" id="KW-0175">Coiled coil</keyword>
<protein>
    <submittedName>
        <fullName evidence="19 20">Protein maelstrom</fullName>
    </submittedName>
</protein>
<dbReference type="RefSeq" id="XP_030385515.1">
    <property type="nucleotide sequence ID" value="XM_030529655.1"/>
</dbReference>
<sequence length="466" mass="53039">MPKKSNGFMQFVHEMRRTQSEFRKLSLDQSVHRCGLLWRDMNAQQRGPYNSAAKDVVVKSRCKNEPLNCIGVALSTEERLKKEAEEEILRMKRNIERMVMEGKKQNDLENTMFIFVAFNYFTKSLNSDVYLPAEFAACEYSLKSGMNSVYNTHIDPGALIFGQARDAMQHTTSTHRLPLPPSALGEANMGKLYENILEYLRTVSRKEKPLVVFTTSELIPIVKSCFRFVESGYDGPEQTIEIYDIQYLFYILKKEVMDVAGIVNNTINNFITDAEFEKDFFQYSSGIACNFHEECDRCNYCTQSMVIRWCYIFSDYMCGDLAIPMMPNKHIPPNVDFGFEVHCPEDSSAAINESMSSFYSLDSSRVKKENGHSVADTSNASSYVPRDHTSFSGSLKSQDDFPNLSSKKSNTSSQPLINSVDSFTARTPKQEPMSAWNMPPNVCGVAEDEDFVLHPRGAKPKKMSRF</sequence>
<dbReference type="GeneID" id="115632481"/>
<reference evidence="19 20" key="1">
    <citation type="submission" date="2025-04" db="UniProtKB">
        <authorList>
            <consortium name="RefSeq"/>
        </authorList>
    </citation>
    <scope>IDENTIFICATION</scope>
    <source>
        <strain evidence="19 20">11010-0011.00</strain>
        <tissue evidence="19 20">Whole body</tissue>
    </source>
</reference>
<dbReference type="GO" id="GO:0005634">
    <property type="term" value="C:nucleus"/>
    <property type="evidence" value="ECO:0007669"/>
    <property type="project" value="UniProtKB-SubCell"/>
</dbReference>
<dbReference type="GO" id="GO:0007140">
    <property type="term" value="P:male meiotic nuclear division"/>
    <property type="evidence" value="ECO:0007669"/>
    <property type="project" value="TreeGrafter"/>
</dbReference>
<dbReference type="GO" id="GO:0060964">
    <property type="term" value="P:regulation of miRNA-mediated gene silencing"/>
    <property type="evidence" value="ECO:0007669"/>
    <property type="project" value="InterPro"/>
</dbReference>
<dbReference type="Proteomes" id="UP000504634">
    <property type="component" value="Unplaced"/>
</dbReference>
<organism evidence="18 19">
    <name type="scientific">Drosophila lebanonensis</name>
    <name type="common">Fruit fly</name>
    <name type="synonym">Scaptodrosophila lebanonensis</name>
    <dbReference type="NCBI Taxonomy" id="7225"/>
    <lineage>
        <taxon>Eukaryota</taxon>
        <taxon>Metazoa</taxon>
        <taxon>Ecdysozoa</taxon>
        <taxon>Arthropoda</taxon>
        <taxon>Hexapoda</taxon>
        <taxon>Insecta</taxon>
        <taxon>Pterygota</taxon>
        <taxon>Neoptera</taxon>
        <taxon>Endopterygota</taxon>
        <taxon>Diptera</taxon>
        <taxon>Brachycera</taxon>
        <taxon>Muscomorpha</taxon>
        <taxon>Ephydroidea</taxon>
        <taxon>Drosophilidae</taxon>
        <taxon>Scaptodrosophila</taxon>
    </lineage>
</organism>
<evidence type="ECO:0000313" key="20">
    <source>
        <dbReference type="RefSeq" id="XP_030385515.1"/>
    </source>
</evidence>
<evidence type="ECO:0000256" key="5">
    <source>
        <dbReference type="ARBA" id="ARBA00022490"/>
    </source>
</evidence>
<feature type="compositionally biased region" description="Polar residues" evidence="16">
    <location>
        <begin position="403"/>
        <end position="419"/>
    </location>
</feature>
<dbReference type="CTD" id="84944"/>
<gene>
    <name evidence="19 20" type="primary">LOC115632481</name>
</gene>
<evidence type="ECO:0000256" key="10">
    <source>
        <dbReference type="ARBA" id="ARBA00023125"/>
    </source>
</evidence>
<dbReference type="GO" id="GO:0043186">
    <property type="term" value="C:P granule"/>
    <property type="evidence" value="ECO:0007669"/>
    <property type="project" value="TreeGrafter"/>
</dbReference>
<keyword evidence="9" id="KW-0805">Transcription regulation</keyword>
<dbReference type="InterPro" id="IPR036910">
    <property type="entry name" value="HMG_box_dom_sf"/>
</dbReference>
<dbReference type="GO" id="GO:0007283">
    <property type="term" value="P:spermatogenesis"/>
    <property type="evidence" value="ECO:0007669"/>
    <property type="project" value="TreeGrafter"/>
</dbReference>
<keyword evidence="11" id="KW-0943">RNA-mediated gene silencing</keyword>
<evidence type="ECO:0000256" key="1">
    <source>
        <dbReference type="ARBA" id="ARBA00004123"/>
    </source>
</evidence>
<dbReference type="GO" id="GO:0034587">
    <property type="term" value="P:piRNA processing"/>
    <property type="evidence" value="ECO:0007669"/>
    <property type="project" value="TreeGrafter"/>
</dbReference>
<dbReference type="GO" id="GO:0045892">
    <property type="term" value="P:negative regulation of DNA-templated transcription"/>
    <property type="evidence" value="ECO:0007669"/>
    <property type="project" value="TreeGrafter"/>
</dbReference>
<evidence type="ECO:0000256" key="6">
    <source>
        <dbReference type="ARBA" id="ARBA00022491"/>
    </source>
</evidence>
<keyword evidence="4" id="KW-0217">Developmental protein</keyword>
<keyword evidence="5" id="KW-0963">Cytoplasm</keyword>
<evidence type="ECO:0000256" key="8">
    <source>
        <dbReference type="ARBA" id="ARBA00022943"/>
    </source>
</evidence>
<evidence type="ECO:0000256" key="4">
    <source>
        <dbReference type="ARBA" id="ARBA00022473"/>
    </source>
</evidence>
<keyword evidence="14" id="KW-0469">Meiosis</keyword>
<keyword evidence="18" id="KW-1185">Reference proteome</keyword>
<evidence type="ECO:0000256" key="9">
    <source>
        <dbReference type="ARBA" id="ARBA00023015"/>
    </source>
</evidence>
<feature type="domain" description="Maelstrom" evidence="17">
    <location>
        <begin position="123"/>
        <end position="336"/>
    </location>
</feature>
<proteinExistence type="inferred from homology"/>
<comment type="subcellular location">
    <subcellularLocation>
        <location evidence="2">Cytoplasm</location>
    </subcellularLocation>
    <subcellularLocation>
        <location evidence="1">Nucleus</location>
    </subcellularLocation>
</comment>
<keyword evidence="8" id="KW-0896">Oogenesis</keyword>
<dbReference type="CDD" id="cd00084">
    <property type="entry name" value="HMG-box_SF"/>
    <property type="match status" value="1"/>
</dbReference>
<keyword evidence="13" id="KW-0539">Nucleus</keyword>